<dbReference type="AlphaFoldDB" id="A0A9N9X5C9"/>
<keyword evidence="1 5" id="KW-0479">Metal-binding</keyword>
<feature type="domain" description="ZAD" evidence="6">
    <location>
        <begin position="17"/>
        <end position="86"/>
    </location>
</feature>
<dbReference type="PANTHER" id="PTHR24408">
    <property type="entry name" value="ZINC FINGER PROTEIN"/>
    <property type="match status" value="1"/>
</dbReference>
<gene>
    <name evidence="7" type="ORF">PHAECO_LOCUS7269</name>
</gene>
<dbReference type="GO" id="GO:0000981">
    <property type="term" value="F:DNA-binding transcription factor activity, RNA polymerase II-specific"/>
    <property type="evidence" value="ECO:0007669"/>
    <property type="project" value="TreeGrafter"/>
</dbReference>
<dbReference type="OrthoDB" id="6776957at2759"/>
<keyword evidence="2" id="KW-0677">Repeat</keyword>
<feature type="binding site" evidence="5">
    <location>
        <position position="19"/>
    </location>
    <ligand>
        <name>Zn(2+)</name>
        <dbReference type="ChEBI" id="CHEBI:29105"/>
    </ligand>
</feature>
<sequence>MDCLNEMTKKMNERNNGACRLCLVEIYQKFDFISNTEKDMVQIILPDVNLEISENIVLCKTCSNLVEEAFIFKSTCLEIEDNIHNYASDEVQADLEKLIGLKDIDGGQRQKICRTCLDVIDNELVHELGCEKDNLLVNMLQKCLPEIDLHLTKQPVLCENCKSLLKKSYNFVCQCMENEQKISEYQRNNQGKTLDLIEAVQVITSKNEYKIPEINISNVLTSPNNSTKMGTSEQEKTERVVESVVVSIPHNQPKVDDIPGINIPNVLESPRDILKNESIEQEVTEKVVSSVQIVNANISPLMSPPQSQPDNEISQEDIIDCSQTIDLSELELASSVHAQSENDASKINNMDCHQKNDLIGIELPLYLPAEIYVSEAVNMDVDQQNESGELQLVSSKGNGEEIFVISDDDDVSDNSANENRQLMYNIRKRTKKKVSDEYAFREDLDDPAEDPDFNPEVDYSSDDISDVEKQKIEHKNKFPRKNIETDFMNSEDIYVLDDCDTTEMLQHEASISGVPQDDAQSRLIPICSDMSEYESLQPQESCSTETKRRRIENATQFIIEFYRCWKCGHESKYSAQIVEHLKFCSISIYSDKVRKFKKICECTECTFRSLDISTMIKHWKSVHKVEKLLKACKKYACSVCCQLIEKPEDSPCHKAKDLQLVYKCPNCTWKTPNASRIYTHFMAHKQISRYSCKICLELFNKTDDRNSHVHNNYKPHSPVKLYRCVYCSFVHKVHENVETHISKAHTELNVSKPRVCLKNEYFECPECKQCVAKRNHTKKIHLSCELCPFKTVREDSLRCHKKNHEKTSPYLVPCNICYAILKVPRYKYHVNNHNVKARNICT</sequence>
<feature type="binding site" evidence="5">
    <location>
        <position position="59"/>
    </location>
    <ligand>
        <name>Zn(2+)</name>
        <dbReference type="ChEBI" id="CHEBI:29105"/>
    </ligand>
</feature>
<reference evidence="7" key="2">
    <citation type="submission" date="2022-10" db="EMBL/GenBank/DDBJ databases">
        <authorList>
            <consortium name="ENA_rothamsted_submissions"/>
            <consortium name="culmorum"/>
            <person name="King R."/>
        </authorList>
    </citation>
    <scope>NUCLEOTIDE SEQUENCE</scope>
</reference>
<accession>A0A9N9X5C9</accession>
<evidence type="ECO:0000313" key="8">
    <source>
        <dbReference type="Proteomes" id="UP001153737"/>
    </source>
</evidence>
<keyword evidence="8" id="KW-1185">Reference proteome</keyword>
<evidence type="ECO:0000256" key="3">
    <source>
        <dbReference type="ARBA" id="ARBA00022771"/>
    </source>
</evidence>
<dbReference type="GO" id="GO:0005634">
    <property type="term" value="C:nucleus"/>
    <property type="evidence" value="ECO:0007669"/>
    <property type="project" value="InterPro"/>
</dbReference>
<dbReference type="GO" id="GO:0043565">
    <property type="term" value="F:sequence-specific DNA binding"/>
    <property type="evidence" value="ECO:0007669"/>
    <property type="project" value="TreeGrafter"/>
</dbReference>
<dbReference type="InterPro" id="IPR012934">
    <property type="entry name" value="Znf_AD"/>
</dbReference>
<keyword evidence="4 5" id="KW-0862">Zinc</keyword>
<evidence type="ECO:0000313" key="7">
    <source>
        <dbReference type="EMBL" id="CAG9819896.1"/>
    </source>
</evidence>
<dbReference type="SMART" id="SM00355">
    <property type="entry name" value="ZnF_C2H2"/>
    <property type="match status" value="8"/>
</dbReference>
<feature type="binding site" evidence="5">
    <location>
        <position position="62"/>
    </location>
    <ligand>
        <name>Zn(2+)</name>
        <dbReference type="ChEBI" id="CHEBI:29105"/>
    </ligand>
</feature>
<protein>
    <recommendedName>
        <fullName evidence="6">ZAD domain-containing protein</fullName>
    </recommendedName>
</protein>
<dbReference type="EMBL" id="OU896709">
    <property type="protein sequence ID" value="CAG9819896.1"/>
    <property type="molecule type" value="Genomic_DNA"/>
</dbReference>
<evidence type="ECO:0000256" key="1">
    <source>
        <dbReference type="ARBA" id="ARBA00022723"/>
    </source>
</evidence>
<evidence type="ECO:0000259" key="6">
    <source>
        <dbReference type="PROSITE" id="PS51915"/>
    </source>
</evidence>
<evidence type="ECO:0000256" key="4">
    <source>
        <dbReference type="ARBA" id="ARBA00022833"/>
    </source>
</evidence>
<organism evidence="7 8">
    <name type="scientific">Phaedon cochleariae</name>
    <name type="common">Mustard beetle</name>
    <dbReference type="NCBI Taxonomy" id="80249"/>
    <lineage>
        <taxon>Eukaryota</taxon>
        <taxon>Metazoa</taxon>
        <taxon>Ecdysozoa</taxon>
        <taxon>Arthropoda</taxon>
        <taxon>Hexapoda</taxon>
        <taxon>Insecta</taxon>
        <taxon>Pterygota</taxon>
        <taxon>Neoptera</taxon>
        <taxon>Endopterygota</taxon>
        <taxon>Coleoptera</taxon>
        <taxon>Polyphaga</taxon>
        <taxon>Cucujiformia</taxon>
        <taxon>Chrysomeloidea</taxon>
        <taxon>Chrysomelidae</taxon>
        <taxon>Chrysomelinae</taxon>
        <taxon>Chrysomelini</taxon>
        <taxon>Phaedon</taxon>
    </lineage>
</organism>
<dbReference type="PANTHER" id="PTHR24408:SF64">
    <property type="entry name" value="LINKING IMMUNITY AND METABOLISM-RELATED"/>
    <property type="match status" value="1"/>
</dbReference>
<keyword evidence="3 5" id="KW-0863">Zinc-finger</keyword>
<dbReference type="PROSITE" id="PS51915">
    <property type="entry name" value="ZAD"/>
    <property type="match status" value="1"/>
</dbReference>
<feature type="binding site" evidence="5">
    <location>
        <position position="22"/>
    </location>
    <ligand>
        <name>Zn(2+)</name>
        <dbReference type="ChEBI" id="CHEBI:29105"/>
    </ligand>
</feature>
<name>A0A9N9X5C9_PHACE</name>
<dbReference type="InterPro" id="IPR013087">
    <property type="entry name" value="Znf_C2H2_type"/>
</dbReference>
<dbReference type="GO" id="GO:0008270">
    <property type="term" value="F:zinc ion binding"/>
    <property type="evidence" value="ECO:0007669"/>
    <property type="project" value="UniProtKB-UniRule"/>
</dbReference>
<reference evidence="7" key="1">
    <citation type="submission" date="2022-01" db="EMBL/GenBank/DDBJ databases">
        <authorList>
            <person name="King R."/>
        </authorList>
    </citation>
    <scope>NUCLEOTIDE SEQUENCE</scope>
</reference>
<dbReference type="SMART" id="SM00868">
    <property type="entry name" value="zf-AD"/>
    <property type="match status" value="2"/>
</dbReference>
<evidence type="ECO:0000256" key="2">
    <source>
        <dbReference type="ARBA" id="ARBA00022737"/>
    </source>
</evidence>
<evidence type="ECO:0000256" key="5">
    <source>
        <dbReference type="PROSITE-ProRule" id="PRU01263"/>
    </source>
</evidence>
<dbReference type="Proteomes" id="UP001153737">
    <property type="component" value="Chromosome 3"/>
</dbReference>
<proteinExistence type="predicted"/>